<feature type="domain" description="H repeat-associated protein N-terminal" evidence="2">
    <location>
        <begin position="41"/>
        <end position="134"/>
    </location>
</feature>
<feature type="compositionally biased region" description="Basic and acidic residues" evidence="1">
    <location>
        <begin position="155"/>
        <end position="166"/>
    </location>
</feature>
<evidence type="ECO:0000256" key="1">
    <source>
        <dbReference type="SAM" id="MobiDB-lite"/>
    </source>
</evidence>
<organism evidence="3 4">
    <name type="scientific">Nonomuraea cypriaca</name>
    <dbReference type="NCBI Taxonomy" id="1187855"/>
    <lineage>
        <taxon>Bacteria</taxon>
        <taxon>Bacillati</taxon>
        <taxon>Actinomycetota</taxon>
        <taxon>Actinomycetes</taxon>
        <taxon>Streptosporangiales</taxon>
        <taxon>Streptosporangiaceae</taxon>
        <taxon>Nonomuraea</taxon>
    </lineage>
</organism>
<dbReference type="InterPro" id="IPR032806">
    <property type="entry name" value="YbfD_N"/>
</dbReference>
<dbReference type="InterPro" id="IPR047647">
    <property type="entry name" value="ISAs1_transpos"/>
</dbReference>
<dbReference type="InterPro" id="IPR051698">
    <property type="entry name" value="Transposase_11-like"/>
</dbReference>
<gene>
    <name evidence="3" type="ORF">ITP53_04190</name>
</gene>
<evidence type="ECO:0000313" key="3">
    <source>
        <dbReference type="EMBL" id="MBF8184951.1"/>
    </source>
</evidence>
<dbReference type="NCBIfam" id="NF033564">
    <property type="entry name" value="transpos_ISAs1"/>
    <property type="match status" value="1"/>
</dbReference>
<evidence type="ECO:0000259" key="2">
    <source>
        <dbReference type="Pfam" id="PF13808"/>
    </source>
</evidence>
<dbReference type="PANTHER" id="PTHR30298">
    <property type="entry name" value="H REPEAT-ASSOCIATED PREDICTED TRANSPOSASE"/>
    <property type="match status" value="1"/>
</dbReference>
<protein>
    <submittedName>
        <fullName evidence="3">ISAs1 family transposase</fullName>
    </submittedName>
</protein>
<accession>A0A931A2E5</accession>
<dbReference type="AlphaFoldDB" id="A0A931A2E5"/>
<feature type="region of interest" description="Disordered" evidence="1">
    <location>
        <begin position="143"/>
        <end position="174"/>
    </location>
</feature>
<comment type="caution">
    <text evidence="3">The sequence shown here is derived from an EMBL/GenBank/DDBJ whole genome shotgun (WGS) entry which is preliminary data.</text>
</comment>
<dbReference type="RefSeq" id="WP_195893938.1">
    <property type="nucleotide sequence ID" value="NZ_JADOGI010000007.1"/>
</dbReference>
<proteinExistence type="predicted"/>
<reference evidence="3" key="1">
    <citation type="submission" date="2020-11" db="EMBL/GenBank/DDBJ databases">
        <title>Whole-genome analyses of Nonomuraea sp. K274.</title>
        <authorList>
            <person name="Veyisoglu A."/>
        </authorList>
    </citation>
    <scope>NUCLEOTIDE SEQUENCE</scope>
    <source>
        <strain evidence="3">K274</strain>
    </source>
</reference>
<name>A0A931A2E5_9ACTN</name>
<keyword evidence="4" id="KW-1185">Reference proteome</keyword>
<dbReference type="EMBL" id="JADOGI010000007">
    <property type="protein sequence ID" value="MBF8184951.1"/>
    <property type="molecule type" value="Genomic_DNA"/>
</dbReference>
<dbReference type="Pfam" id="PF13808">
    <property type="entry name" value="DDE_Tnp_1_assoc"/>
    <property type="match status" value="1"/>
</dbReference>
<sequence>MSPSSPTSPGLVPCLDQLADLALWEAELAADPAVVESALMRRLATVPDQRSTCGLRHPLVVILTLTACATLVVGSDSIAAIWQWAARTSQQVLARLGAYRDPFTGLLLVPSEKTFRRVLAGLDADALDAAISGYVADVVRREAPVPQIPDTPGPAEREQRRTEQRQCTHPAPPGLLPGAAVDGKACRGARTADGGRVFLVGAISHDHGVVLGQCQVASKRGEGPAARALLTQMDVAGMVLTLDALHTTKTTARLITEQLGAHYVLILKGNQPLARAAAQTLLAGPDAEWAATTAIDNDRGHDRTERRTIRTVTADDGLFPGARQAFRLRRDVGDLDSCWTGKEIVYGITSLPAELAGPAHLNHYGEHTGQWKIGSTGSAT</sequence>
<dbReference type="PANTHER" id="PTHR30298:SF0">
    <property type="entry name" value="PROTEIN YBFL-RELATED"/>
    <property type="match status" value="1"/>
</dbReference>
<evidence type="ECO:0000313" key="4">
    <source>
        <dbReference type="Proteomes" id="UP000605361"/>
    </source>
</evidence>
<dbReference type="Proteomes" id="UP000605361">
    <property type="component" value="Unassembled WGS sequence"/>
</dbReference>